<sequence>MWGFFRKRSNSQAENDRGQADNAAPTQDTEEIYRNQNLELDEGVGVGEDPSRWLDQVKETRASNPSSASSPFAPTRTDDTAAEEAETPEPARRSTVKPATKPITSIPAQPLDASQFAQESHKEAMAPPVSTASSESTTGSEPEAGEKHASPQPLGESLTEAQNRWRAELESLGGHATQRTFRGRRGTYIDLSTAHPSGIAPLLSRRPVKLSSLLREPLAFRNALDSAMLVAQKGIELEASRGLNTVKLAIGFASWTSNNGEVNAPIFLRAAALRRVGRDYEVQLTGALAPNAALLRALYEDGVTLRASELMALAGPDATLFPEDAFDRLRELGSILPGFDIDSRALVATFAEVSEAMLADAEQLNHAVLDALAGHPGARDQLGAAMHTETSVNPDRRDPSSDRLLLDADTEQERVVDTILGGSNFVVEALPGTGVTQTVVNAIGQLVDRGRRVLVVSPRSASTRAIRARLKQTGLDGLAVSPRTLRRDLIAGITRNERAERPNTADLDDALVRLRHVLADYRSALSRPTPEFGVSPLDVLEALSRLELLDIPPSTTARLEREVLIRLANKSDREAIAERLRELGELGQFRFGPEDSPWYAVQFGSTEDVSQVHGAAVALADGRTRETIDQGLKIVTQTNLRMPETYAELGVYLRLLADIRETLDRFKPEVFDAELAELIDATSPRRDPNSTIPNARRRELRNLAREYVRPGTPIADLHESLKYVQRQRILWHRYVQDAAQPNVPIGIEQARTQWREISALMRTVDDALTDVGEVALADTPLEELDERLDGFAAESEVLDNAVERLQLSEQLHADGLGGLLDDLAERHLEAEVVGDELELAWWQSVLEEQLTTEKALLNANTRVLTRLEADFRVVDEAHTESSAQQLAWQLAQAWKVALVDESDGAQALRELLRNSGVSATRLVNRAGPIASTLAQVWIATPYDVPRIDDRIRFDTVLLVDAAAFSTAEAVGAIRRAKQVVAFGDPVTQFPSPFTVGVKPMLDQKRELHSVDAAELARLEADSAYARLAEFLPTISLTRSYRAGGEDLAELVNERFYGGRMQSMPWAGAFLGHSSLTYSYVEGGTGLPDQDSGAVEATDAEVTRVVELVVDHALRRTRESLMVVSASAAHVQRVEQAVWSAVSKRADVTDFFTRPRNEPFVVTTIEGAAAQSRDRVIFSLGYGITPHGRVLSEFGILGTPLGEKALAIAMTRARRSLVIVTCVRADQMDINRMSAGAIGLAQILTELAERTERPGASAPLDEQRTPMLVDLARRLGSFGMHVALDYRGRVPLAASYGNRAIAIDLEGRVTTAGRVTTLRESLRLRPELLKRLGWYYLRVHAFELFANPESVARRIAVALEVPMPEEREPIAGEITDGTDADTVQSQGELTALSSSVPRRPNQFDAEDSAAEEFSDPVAALDEVSASEATTQPQDAGGHGDEDDSIELSETAISNPRNATSAQTPE</sequence>
<feature type="region of interest" description="Disordered" evidence="5">
    <location>
        <begin position="1"/>
        <end position="158"/>
    </location>
</feature>
<dbReference type="InterPro" id="IPR050534">
    <property type="entry name" value="Coronavir_polyprotein_1ab"/>
</dbReference>
<feature type="region of interest" description="Disordered" evidence="5">
    <location>
        <begin position="1393"/>
        <end position="1464"/>
    </location>
</feature>
<accession>A0A7J5BAL4</accession>
<feature type="compositionally biased region" description="Low complexity" evidence="5">
    <location>
        <begin position="130"/>
        <end position="142"/>
    </location>
</feature>
<reference evidence="6 7" key="1">
    <citation type="submission" date="2019-09" db="EMBL/GenBank/DDBJ databases">
        <title>Phylogeny of genus Pseudoclavibacter and closely related genus.</title>
        <authorList>
            <person name="Li Y."/>
        </authorList>
    </citation>
    <scope>NUCLEOTIDE SEQUENCE [LARGE SCALE GENOMIC DNA]</scope>
    <source>
        <strain evidence="6 7">KCTC 13959</strain>
    </source>
</reference>
<name>A0A7J5BAL4_9MICO</name>
<keyword evidence="7" id="KW-1185">Reference proteome</keyword>
<comment type="caution">
    <text evidence="6">The sequence shown here is derived from an EMBL/GenBank/DDBJ whole genome shotgun (WGS) entry which is preliminary data.</text>
</comment>
<feature type="compositionally biased region" description="Polar residues" evidence="5">
    <location>
        <begin position="1449"/>
        <end position="1464"/>
    </location>
</feature>
<dbReference type="Proteomes" id="UP000433493">
    <property type="component" value="Unassembled WGS sequence"/>
</dbReference>
<dbReference type="EMBL" id="WBKB01000004">
    <property type="protein sequence ID" value="KAB1643132.1"/>
    <property type="molecule type" value="Genomic_DNA"/>
</dbReference>
<dbReference type="PANTHER" id="PTHR43788:SF16">
    <property type="entry name" value="HELICASE WITH ZINC FINGER 2"/>
    <property type="match status" value="1"/>
</dbReference>
<dbReference type="InterPro" id="IPR027417">
    <property type="entry name" value="P-loop_NTPase"/>
</dbReference>
<dbReference type="SUPFAM" id="SSF52540">
    <property type="entry name" value="P-loop containing nucleoside triphosphate hydrolases"/>
    <property type="match status" value="1"/>
</dbReference>
<evidence type="ECO:0000256" key="2">
    <source>
        <dbReference type="ARBA" id="ARBA00022801"/>
    </source>
</evidence>
<evidence type="ECO:0000256" key="5">
    <source>
        <dbReference type="SAM" id="MobiDB-lite"/>
    </source>
</evidence>
<keyword evidence="3" id="KW-0347">Helicase</keyword>
<proteinExistence type="predicted"/>
<evidence type="ECO:0000313" key="6">
    <source>
        <dbReference type="EMBL" id="KAB1643132.1"/>
    </source>
</evidence>
<evidence type="ECO:0000256" key="3">
    <source>
        <dbReference type="ARBA" id="ARBA00022806"/>
    </source>
</evidence>
<keyword evidence="1" id="KW-0547">Nucleotide-binding</keyword>
<organism evidence="6 7">
    <name type="scientific">Gulosibacter chungangensis</name>
    <dbReference type="NCBI Taxonomy" id="979746"/>
    <lineage>
        <taxon>Bacteria</taxon>
        <taxon>Bacillati</taxon>
        <taxon>Actinomycetota</taxon>
        <taxon>Actinomycetes</taxon>
        <taxon>Micrococcales</taxon>
        <taxon>Microbacteriaceae</taxon>
        <taxon>Gulosibacter</taxon>
    </lineage>
</organism>
<evidence type="ECO:0000256" key="1">
    <source>
        <dbReference type="ARBA" id="ARBA00022741"/>
    </source>
</evidence>
<dbReference type="OrthoDB" id="9757917at2"/>
<protein>
    <submittedName>
        <fullName evidence="6">AAA family ATPase</fullName>
    </submittedName>
</protein>
<gene>
    <name evidence="6" type="ORF">F8O05_07770</name>
</gene>
<dbReference type="Gene3D" id="3.40.50.300">
    <property type="entry name" value="P-loop containing nucleotide triphosphate hydrolases"/>
    <property type="match status" value="2"/>
</dbReference>
<evidence type="ECO:0000256" key="4">
    <source>
        <dbReference type="ARBA" id="ARBA00022840"/>
    </source>
</evidence>
<dbReference type="GO" id="GO:0043139">
    <property type="term" value="F:5'-3' DNA helicase activity"/>
    <property type="evidence" value="ECO:0007669"/>
    <property type="project" value="TreeGrafter"/>
</dbReference>
<keyword evidence="2" id="KW-0378">Hydrolase</keyword>
<feature type="compositionally biased region" description="Acidic residues" evidence="5">
    <location>
        <begin position="1403"/>
        <end position="1413"/>
    </location>
</feature>
<dbReference type="PANTHER" id="PTHR43788">
    <property type="entry name" value="DNA2/NAM7 HELICASE FAMILY MEMBER"/>
    <property type="match status" value="1"/>
</dbReference>
<feature type="compositionally biased region" description="Basic and acidic residues" evidence="5">
    <location>
        <begin position="49"/>
        <end position="61"/>
    </location>
</feature>
<feature type="compositionally biased region" description="Low complexity" evidence="5">
    <location>
        <begin position="62"/>
        <end position="75"/>
    </location>
</feature>
<keyword evidence="4" id="KW-0067">ATP-binding</keyword>
<dbReference type="RefSeq" id="WP_158052181.1">
    <property type="nucleotide sequence ID" value="NZ_WBKB01000004.1"/>
</dbReference>
<dbReference type="GO" id="GO:0005524">
    <property type="term" value="F:ATP binding"/>
    <property type="evidence" value="ECO:0007669"/>
    <property type="project" value="UniProtKB-KW"/>
</dbReference>
<dbReference type="GO" id="GO:0016787">
    <property type="term" value="F:hydrolase activity"/>
    <property type="evidence" value="ECO:0007669"/>
    <property type="project" value="UniProtKB-KW"/>
</dbReference>
<evidence type="ECO:0000313" key="7">
    <source>
        <dbReference type="Proteomes" id="UP000433493"/>
    </source>
</evidence>